<keyword evidence="2" id="KW-0560">Oxidoreductase</keyword>
<dbReference type="InterPro" id="IPR011008">
    <property type="entry name" value="Dimeric_a/b-barrel"/>
</dbReference>
<keyword evidence="2" id="KW-0503">Monooxygenase</keyword>
<keyword evidence="3" id="KW-1185">Reference proteome</keyword>
<evidence type="ECO:0000313" key="2">
    <source>
        <dbReference type="EMBL" id="MFC6035270.1"/>
    </source>
</evidence>
<sequence>MIVVTGRVVVKDGALNGLLPAMKTMVAASRDESGCLEYAYGPDLGDPNAFLVLEKWESWAALDAHFETPHLKAWRAALTGAGLVSRNLVAAEAETMKAV</sequence>
<dbReference type="Pfam" id="PF03992">
    <property type="entry name" value="ABM"/>
    <property type="match status" value="1"/>
</dbReference>
<dbReference type="Gene3D" id="3.30.70.100">
    <property type="match status" value="1"/>
</dbReference>
<dbReference type="InterPro" id="IPR007138">
    <property type="entry name" value="ABM_dom"/>
</dbReference>
<comment type="caution">
    <text evidence="2">The sequence shown here is derived from an EMBL/GenBank/DDBJ whole genome shotgun (WGS) entry which is preliminary data.</text>
</comment>
<dbReference type="GO" id="GO:0004497">
    <property type="term" value="F:monooxygenase activity"/>
    <property type="evidence" value="ECO:0007669"/>
    <property type="project" value="UniProtKB-KW"/>
</dbReference>
<proteinExistence type="predicted"/>
<reference evidence="2 3" key="1">
    <citation type="submission" date="2024-09" db="EMBL/GenBank/DDBJ databases">
        <authorList>
            <person name="Zhang Z.-H."/>
        </authorList>
    </citation>
    <scope>NUCLEOTIDE SEQUENCE [LARGE SCALE GENOMIC DNA]</scope>
    <source>
        <strain evidence="2 3">HHTR114</strain>
    </source>
</reference>
<evidence type="ECO:0000259" key="1">
    <source>
        <dbReference type="PROSITE" id="PS51725"/>
    </source>
</evidence>
<evidence type="ECO:0000313" key="3">
    <source>
        <dbReference type="Proteomes" id="UP001596116"/>
    </source>
</evidence>
<dbReference type="PROSITE" id="PS51725">
    <property type="entry name" value="ABM"/>
    <property type="match status" value="1"/>
</dbReference>
<dbReference type="SUPFAM" id="SSF54909">
    <property type="entry name" value="Dimeric alpha+beta barrel"/>
    <property type="match status" value="1"/>
</dbReference>
<feature type="domain" description="ABM" evidence="1">
    <location>
        <begin position="2"/>
        <end position="93"/>
    </location>
</feature>
<name>A0ABW1KTA6_9PROT</name>
<organism evidence="2 3">
    <name type="scientific">Hyphococcus aureus</name>
    <dbReference type="NCBI Taxonomy" id="2666033"/>
    <lineage>
        <taxon>Bacteria</taxon>
        <taxon>Pseudomonadati</taxon>
        <taxon>Pseudomonadota</taxon>
        <taxon>Alphaproteobacteria</taxon>
        <taxon>Parvularculales</taxon>
        <taxon>Parvularculaceae</taxon>
        <taxon>Hyphococcus</taxon>
    </lineage>
</organism>
<dbReference type="PANTHER" id="PTHR33336">
    <property type="entry name" value="QUINOL MONOOXYGENASE YGIN-RELATED"/>
    <property type="match status" value="1"/>
</dbReference>
<dbReference type="InterPro" id="IPR050744">
    <property type="entry name" value="AI-2_Isomerase_LsrG"/>
</dbReference>
<dbReference type="EMBL" id="JBHPON010000001">
    <property type="protein sequence ID" value="MFC6035270.1"/>
    <property type="molecule type" value="Genomic_DNA"/>
</dbReference>
<dbReference type="EC" id="1.-.-.-" evidence="2"/>
<accession>A0ABW1KTA6</accession>
<gene>
    <name evidence="2" type="ORF">ACFMB1_06920</name>
</gene>
<protein>
    <submittedName>
        <fullName evidence="2">Quinol monooxygenase</fullName>
        <ecNumber evidence="2">1.-.-.-</ecNumber>
    </submittedName>
</protein>
<dbReference type="PANTHER" id="PTHR33336:SF3">
    <property type="entry name" value="ABM DOMAIN-CONTAINING PROTEIN"/>
    <property type="match status" value="1"/>
</dbReference>
<dbReference type="Proteomes" id="UP001596116">
    <property type="component" value="Unassembled WGS sequence"/>
</dbReference>
<dbReference type="RefSeq" id="WP_379879405.1">
    <property type="nucleotide sequence ID" value="NZ_JBHPON010000001.1"/>
</dbReference>